<dbReference type="Proteomes" id="UP001525968">
    <property type="component" value="Unassembled WGS sequence"/>
</dbReference>
<accession>A0ABT2PG59</accession>
<evidence type="ECO:0000256" key="9">
    <source>
        <dbReference type="ARBA" id="ARBA00025772"/>
    </source>
</evidence>
<evidence type="ECO:0000256" key="5">
    <source>
        <dbReference type="ARBA" id="ARBA00022519"/>
    </source>
</evidence>
<dbReference type="Pfam" id="PF12019">
    <property type="entry name" value="GspH"/>
    <property type="match status" value="1"/>
</dbReference>
<keyword evidence="5" id="KW-0997">Cell inner membrane</keyword>
<comment type="caution">
    <text evidence="13">The sequence shown here is derived from an EMBL/GenBank/DDBJ whole genome shotgun (WGS) entry which is preliminary data.</text>
</comment>
<evidence type="ECO:0000313" key="13">
    <source>
        <dbReference type="EMBL" id="MCT9809355.1"/>
    </source>
</evidence>
<keyword evidence="4" id="KW-0488">Methylation</keyword>
<sequence length="196" mass="21096">MLHTSYFTHLPLRPAAMHGFSAIEWMVVAAIVALLALLAAPRFTSMIESWRVQQTAKLLQSTLSYARSEAIKRGGQVSIQKIANHTHGCTSASGNRDWDCGWIVCHDLDNDGACNADEPVLQRVDAPARVQVTRHGGGASIKFNRWGLVNGAWPGFTLVPLGKNTSHPGAHGVCMGSGGRIRVIPHESIPCTAGRP</sequence>
<evidence type="ECO:0000256" key="11">
    <source>
        <dbReference type="SAM" id="Phobius"/>
    </source>
</evidence>
<evidence type="ECO:0000256" key="1">
    <source>
        <dbReference type="ARBA" id="ARBA00004377"/>
    </source>
</evidence>
<evidence type="ECO:0000256" key="3">
    <source>
        <dbReference type="ARBA" id="ARBA00022475"/>
    </source>
</evidence>
<feature type="transmembrane region" description="Helical" evidence="11">
    <location>
        <begin position="20"/>
        <end position="40"/>
    </location>
</feature>
<keyword evidence="14" id="KW-1185">Reference proteome</keyword>
<evidence type="ECO:0000256" key="8">
    <source>
        <dbReference type="ARBA" id="ARBA00023136"/>
    </source>
</evidence>
<protein>
    <recommendedName>
        <fullName evidence="2">Type II secretion system protein H</fullName>
    </recommendedName>
    <alternativeName>
        <fullName evidence="10">General secretion pathway protein H</fullName>
    </alternativeName>
</protein>
<reference evidence="13 14" key="1">
    <citation type="submission" date="2022-09" db="EMBL/GenBank/DDBJ databases">
        <title>Draft genome of isolate Be4.</title>
        <authorList>
            <person name="Sanchez-Castro I."/>
            <person name="Martinez-Rodriguez P."/>
            <person name="Descostes M."/>
            <person name="Merroun M."/>
        </authorList>
    </citation>
    <scope>NUCLEOTIDE SEQUENCE [LARGE SCALE GENOMIC DNA]</scope>
    <source>
        <strain evidence="13 14">Be4</strain>
    </source>
</reference>
<comment type="subcellular location">
    <subcellularLocation>
        <location evidence="1">Cell inner membrane</location>
        <topology evidence="1">Single-pass membrane protein</topology>
    </subcellularLocation>
</comment>
<dbReference type="Gene3D" id="3.55.40.10">
    <property type="entry name" value="minor pseudopilin epsh domain"/>
    <property type="match status" value="1"/>
</dbReference>
<evidence type="ECO:0000256" key="4">
    <source>
        <dbReference type="ARBA" id="ARBA00022481"/>
    </source>
</evidence>
<dbReference type="RefSeq" id="WP_261498273.1">
    <property type="nucleotide sequence ID" value="NZ_JAODYH010000001.1"/>
</dbReference>
<dbReference type="InterPro" id="IPR045584">
    <property type="entry name" value="Pilin-like"/>
</dbReference>
<dbReference type="NCBIfam" id="TIGR02532">
    <property type="entry name" value="IV_pilin_GFxxxE"/>
    <property type="match status" value="1"/>
</dbReference>
<proteinExistence type="inferred from homology"/>
<keyword evidence="6 11" id="KW-0812">Transmembrane</keyword>
<keyword evidence="7 11" id="KW-1133">Transmembrane helix</keyword>
<dbReference type="EMBL" id="JAODYH010000001">
    <property type="protein sequence ID" value="MCT9809355.1"/>
    <property type="molecule type" value="Genomic_DNA"/>
</dbReference>
<keyword evidence="8 11" id="KW-0472">Membrane</keyword>
<dbReference type="InterPro" id="IPR022346">
    <property type="entry name" value="T2SS_GspH"/>
</dbReference>
<evidence type="ECO:0000256" key="10">
    <source>
        <dbReference type="ARBA" id="ARBA00030775"/>
    </source>
</evidence>
<dbReference type="InterPro" id="IPR012902">
    <property type="entry name" value="N_methyl_site"/>
</dbReference>
<evidence type="ECO:0000256" key="2">
    <source>
        <dbReference type="ARBA" id="ARBA00021549"/>
    </source>
</evidence>
<feature type="domain" description="General secretion pathway GspH" evidence="12">
    <location>
        <begin position="56"/>
        <end position="177"/>
    </location>
</feature>
<evidence type="ECO:0000313" key="14">
    <source>
        <dbReference type="Proteomes" id="UP001525968"/>
    </source>
</evidence>
<comment type="similarity">
    <text evidence="9">Belongs to the GSP H family.</text>
</comment>
<organism evidence="13 14">
    <name type="scientific">Acidovorax bellezanensis</name>
    <dbReference type="NCBI Taxonomy" id="2976702"/>
    <lineage>
        <taxon>Bacteria</taxon>
        <taxon>Pseudomonadati</taxon>
        <taxon>Pseudomonadota</taxon>
        <taxon>Betaproteobacteria</taxon>
        <taxon>Burkholderiales</taxon>
        <taxon>Comamonadaceae</taxon>
        <taxon>Acidovorax</taxon>
    </lineage>
</organism>
<evidence type="ECO:0000256" key="6">
    <source>
        <dbReference type="ARBA" id="ARBA00022692"/>
    </source>
</evidence>
<gene>
    <name evidence="13" type="ORF">N0K08_01785</name>
</gene>
<keyword evidence="3" id="KW-1003">Cell membrane</keyword>
<name>A0ABT2PG59_9BURK</name>
<evidence type="ECO:0000259" key="12">
    <source>
        <dbReference type="Pfam" id="PF12019"/>
    </source>
</evidence>
<evidence type="ECO:0000256" key="7">
    <source>
        <dbReference type="ARBA" id="ARBA00022989"/>
    </source>
</evidence>
<dbReference type="SUPFAM" id="SSF54523">
    <property type="entry name" value="Pili subunits"/>
    <property type="match status" value="1"/>
</dbReference>